<sequence length="341" mass="38669">MYRIPLYQTYFTEKKQILLQSDAFCVESFCYPDNIPALKISNSRGYLEILPFMGQMIWDANFDSISLKMKNMFKQPKRGNVIVDTYGCFAFHSGLLSSGCPAPEDTHPLHGEFPCAPMGTAWLEVTEQSIRLVSDYEYVQGFGYHYRAKPSITLKKNATAFTIGMDVTNLSAYKDMPLMYMCHLNYNYIDNGIMAQDIPNSAFCLRGSIPAHVKPTAEWRAFNSAIVAGEIDDQSLIYPHYYDPEIVYFADNLAKYGKNLTFTLTDPATKTTFFTQFSSKEFPHATRWILKNPDQQVAAFILPATSRPEGYLAAEKADTLSWLAPQQTRSFHVLTGIKEQS</sequence>
<keyword evidence="2" id="KW-1185">Reference proteome</keyword>
<proteinExistence type="predicted"/>
<gene>
    <name evidence="1" type="ORF">NCTC12871_00240</name>
</gene>
<dbReference type="GO" id="GO:0005975">
    <property type="term" value="P:carbohydrate metabolic process"/>
    <property type="evidence" value="ECO:0007669"/>
    <property type="project" value="InterPro"/>
</dbReference>
<evidence type="ECO:0000313" key="2">
    <source>
        <dbReference type="Proteomes" id="UP000279799"/>
    </source>
</evidence>
<dbReference type="CDD" id="cd09269">
    <property type="entry name" value="deoxyribose_mutarotase"/>
    <property type="match status" value="1"/>
</dbReference>
<dbReference type="GO" id="GO:0003824">
    <property type="term" value="F:catalytic activity"/>
    <property type="evidence" value="ECO:0007669"/>
    <property type="project" value="InterPro"/>
</dbReference>
<dbReference type="RefSeq" id="WP_126598230.1">
    <property type="nucleotide sequence ID" value="NZ_LR134510.1"/>
</dbReference>
<dbReference type="SUPFAM" id="SSF74650">
    <property type="entry name" value="Galactose mutarotase-like"/>
    <property type="match status" value="1"/>
</dbReference>
<evidence type="ECO:0008006" key="3">
    <source>
        <dbReference type="Google" id="ProtNLM"/>
    </source>
</evidence>
<accession>A0A448TS10</accession>
<reference evidence="1 2" key="1">
    <citation type="submission" date="2018-12" db="EMBL/GenBank/DDBJ databases">
        <authorList>
            <consortium name="Pathogen Informatics"/>
        </authorList>
    </citation>
    <scope>NUCLEOTIDE SEQUENCE [LARGE SCALE GENOMIC DNA]</scope>
    <source>
        <strain evidence="1 2">NCTC12871</strain>
    </source>
</reference>
<dbReference type="InterPro" id="IPR014718">
    <property type="entry name" value="GH-type_carb-bd"/>
</dbReference>
<dbReference type="GO" id="GO:0030246">
    <property type="term" value="F:carbohydrate binding"/>
    <property type="evidence" value="ECO:0007669"/>
    <property type="project" value="InterPro"/>
</dbReference>
<dbReference type="KEGG" id="adp:NCTC12871_00240"/>
<name>A0A448TS10_9PAST</name>
<dbReference type="Gene3D" id="2.70.98.10">
    <property type="match status" value="1"/>
</dbReference>
<dbReference type="InterPro" id="IPR011013">
    <property type="entry name" value="Gal_mutarotase_sf_dom"/>
</dbReference>
<dbReference type="EMBL" id="LR134510">
    <property type="protein sequence ID" value="VEJ08824.1"/>
    <property type="molecule type" value="Genomic_DNA"/>
</dbReference>
<evidence type="ECO:0000313" key="1">
    <source>
        <dbReference type="EMBL" id="VEJ08824.1"/>
    </source>
</evidence>
<dbReference type="AlphaFoldDB" id="A0A448TS10"/>
<dbReference type="Proteomes" id="UP000279799">
    <property type="component" value="Chromosome"/>
</dbReference>
<protein>
    <recommendedName>
        <fullName evidence="3">Deoxyribose mutarotase</fullName>
    </recommendedName>
</protein>
<dbReference type="OrthoDB" id="146552at2"/>
<organism evidence="1 2">
    <name type="scientific">Actinobacillus delphinicola</name>
    <dbReference type="NCBI Taxonomy" id="51161"/>
    <lineage>
        <taxon>Bacteria</taxon>
        <taxon>Pseudomonadati</taxon>
        <taxon>Pseudomonadota</taxon>
        <taxon>Gammaproteobacteria</taxon>
        <taxon>Pasteurellales</taxon>
        <taxon>Pasteurellaceae</taxon>
        <taxon>Actinobacillus</taxon>
    </lineage>
</organism>